<evidence type="ECO:0000313" key="2">
    <source>
        <dbReference type="EMBL" id="KKL83903.1"/>
    </source>
</evidence>
<reference evidence="2" key="1">
    <citation type="journal article" date="2015" name="Nature">
        <title>Complex archaea that bridge the gap between prokaryotes and eukaryotes.</title>
        <authorList>
            <person name="Spang A."/>
            <person name="Saw J.H."/>
            <person name="Jorgensen S.L."/>
            <person name="Zaremba-Niedzwiedzka K."/>
            <person name="Martijn J."/>
            <person name="Lind A.E."/>
            <person name="van Eijk R."/>
            <person name="Schleper C."/>
            <person name="Guy L."/>
            <person name="Ettema T.J."/>
        </authorList>
    </citation>
    <scope>NUCLEOTIDE SEQUENCE</scope>
</reference>
<accession>A0A0F9FCH4</accession>
<dbReference type="EMBL" id="LAZR01021851">
    <property type="protein sequence ID" value="KKL83903.1"/>
    <property type="molecule type" value="Genomic_DNA"/>
</dbReference>
<gene>
    <name evidence="2" type="ORF">LCGC14_1970080</name>
</gene>
<name>A0A0F9FCH4_9ZZZZ</name>
<sequence length="115" mass="13044">MSIDRLRRVIQLLQEACNGSKIVSNRDLERAIIRECGFDPRTHKNARKKLITLGWLKSQGTSNVRITEAGETDSIEYDDDNFGIAPQPRAEDDEELEAEELREAEKAPDGSPLEY</sequence>
<organism evidence="2">
    <name type="scientific">marine sediment metagenome</name>
    <dbReference type="NCBI Taxonomy" id="412755"/>
    <lineage>
        <taxon>unclassified sequences</taxon>
        <taxon>metagenomes</taxon>
        <taxon>ecological metagenomes</taxon>
    </lineage>
</organism>
<feature type="region of interest" description="Disordered" evidence="1">
    <location>
        <begin position="67"/>
        <end position="115"/>
    </location>
</feature>
<feature type="compositionally biased region" description="Basic and acidic residues" evidence="1">
    <location>
        <begin position="99"/>
        <end position="108"/>
    </location>
</feature>
<proteinExistence type="predicted"/>
<dbReference type="AlphaFoldDB" id="A0A0F9FCH4"/>
<protein>
    <submittedName>
        <fullName evidence="2">Uncharacterized protein</fullName>
    </submittedName>
</protein>
<comment type="caution">
    <text evidence="2">The sequence shown here is derived from an EMBL/GenBank/DDBJ whole genome shotgun (WGS) entry which is preliminary data.</text>
</comment>
<evidence type="ECO:0000256" key="1">
    <source>
        <dbReference type="SAM" id="MobiDB-lite"/>
    </source>
</evidence>
<feature type="compositionally biased region" description="Acidic residues" evidence="1">
    <location>
        <begin position="70"/>
        <end position="81"/>
    </location>
</feature>